<sequence>MKRLLTIITLFVLGLLFTWGFSIFQPNDGLVIAQTNRSTPMQSTPNTQMNEIDQMFMKEASQGGLGNIMLGELALKKSNNAQVKAFANAEIQEQKQVKSNLMQIAPKVGVTLPTTPAPKFQAAMTRLSQLEGEQFDQAYMAEGGVNAHLENAALFQREAAFGQYPDLISVANGGLPIIRQHFNTASAATNYQFAQVPQTFNNQANAPTRQMKMTPAVSQ</sequence>
<dbReference type="Gene3D" id="1.20.1260.10">
    <property type="match status" value="1"/>
</dbReference>
<evidence type="ECO:0000313" key="3">
    <source>
        <dbReference type="Proteomes" id="UP000239001"/>
    </source>
</evidence>
<dbReference type="InterPro" id="IPR025419">
    <property type="entry name" value="DUF4142"/>
</dbReference>
<keyword evidence="3" id="KW-1185">Reference proteome</keyword>
<dbReference type="PANTHER" id="PTHR38593:SF1">
    <property type="entry name" value="BLR2558 PROTEIN"/>
    <property type="match status" value="1"/>
</dbReference>
<proteinExistence type="predicted"/>
<evidence type="ECO:0000313" key="2">
    <source>
        <dbReference type="EMBL" id="PSF37261.1"/>
    </source>
</evidence>
<organism evidence="2 3">
    <name type="scientific">Aphanothece hegewaldii CCALA 016</name>
    <dbReference type="NCBI Taxonomy" id="2107694"/>
    <lineage>
        <taxon>Bacteria</taxon>
        <taxon>Bacillati</taxon>
        <taxon>Cyanobacteriota</taxon>
        <taxon>Cyanophyceae</taxon>
        <taxon>Oscillatoriophycideae</taxon>
        <taxon>Chroococcales</taxon>
        <taxon>Aphanothecaceae</taxon>
        <taxon>Aphanothece</taxon>
    </lineage>
</organism>
<comment type="caution">
    <text evidence="2">The sequence shown here is derived from an EMBL/GenBank/DDBJ whole genome shotgun (WGS) entry which is preliminary data.</text>
</comment>
<gene>
    <name evidence="2" type="ORF">C7H19_11120</name>
</gene>
<reference evidence="2 3" key="2">
    <citation type="submission" date="2018-03" db="EMBL/GenBank/DDBJ databases">
        <authorList>
            <person name="Keele B.F."/>
        </authorList>
    </citation>
    <scope>NUCLEOTIDE SEQUENCE [LARGE SCALE GENOMIC DNA]</scope>
    <source>
        <strain evidence="2 3">CCALA 016</strain>
    </source>
</reference>
<dbReference type="InterPro" id="IPR012347">
    <property type="entry name" value="Ferritin-like"/>
</dbReference>
<dbReference type="PANTHER" id="PTHR38593">
    <property type="entry name" value="BLR2558 PROTEIN"/>
    <property type="match status" value="1"/>
</dbReference>
<dbReference type="AlphaFoldDB" id="A0A2T1LY33"/>
<dbReference type="OrthoDB" id="9101320at2"/>
<accession>A0A2T1LY33</accession>
<dbReference type="Proteomes" id="UP000239001">
    <property type="component" value="Unassembled WGS sequence"/>
</dbReference>
<name>A0A2T1LY33_9CHRO</name>
<dbReference type="EMBL" id="PXOH01000010">
    <property type="protein sequence ID" value="PSF37261.1"/>
    <property type="molecule type" value="Genomic_DNA"/>
</dbReference>
<reference evidence="2 3" key="1">
    <citation type="submission" date="2018-03" db="EMBL/GenBank/DDBJ databases">
        <title>The ancient ancestry and fast evolution of plastids.</title>
        <authorList>
            <person name="Moore K.R."/>
            <person name="Magnabosco C."/>
            <person name="Momper L."/>
            <person name="Gold D.A."/>
            <person name="Bosak T."/>
            <person name="Fournier G.P."/>
        </authorList>
    </citation>
    <scope>NUCLEOTIDE SEQUENCE [LARGE SCALE GENOMIC DNA]</scope>
    <source>
        <strain evidence="2 3">CCALA 016</strain>
    </source>
</reference>
<feature type="domain" description="DUF4142" evidence="1">
    <location>
        <begin position="53"/>
        <end position="186"/>
    </location>
</feature>
<dbReference type="Pfam" id="PF13628">
    <property type="entry name" value="DUF4142"/>
    <property type="match status" value="1"/>
</dbReference>
<protein>
    <submittedName>
        <fullName evidence="2">DUF4142 domain-containing protein</fullName>
    </submittedName>
</protein>
<evidence type="ECO:0000259" key="1">
    <source>
        <dbReference type="Pfam" id="PF13628"/>
    </source>
</evidence>